<protein>
    <recommendedName>
        <fullName evidence="4">Shikimate kinase</fullName>
    </recommendedName>
</protein>
<feature type="transmembrane region" description="Helical" evidence="1">
    <location>
        <begin position="83"/>
        <end position="104"/>
    </location>
</feature>
<accession>A0A5N0T959</accession>
<organism evidence="2 3">
    <name type="scientific">Marinihelvus fidelis</name>
    <dbReference type="NCBI Taxonomy" id="2613842"/>
    <lineage>
        <taxon>Bacteria</taxon>
        <taxon>Pseudomonadati</taxon>
        <taxon>Pseudomonadota</taxon>
        <taxon>Gammaproteobacteria</taxon>
        <taxon>Chromatiales</taxon>
        <taxon>Wenzhouxiangellaceae</taxon>
        <taxon>Marinihelvus</taxon>
    </lineage>
</organism>
<feature type="transmembrane region" description="Helical" evidence="1">
    <location>
        <begin position="240"/>
        <end position="258"/>
    </location>
</feature>
<name>A0A5N0T959_9GAMM</name>
<evidence type="ECO:0000256" key="1">
    <source>
        <dbReference type="SAM" id="Phobius"/>
    </source>
</evidence>
<evidence type="ECO:0000313" key="2">
    <source>
        <dbReference type="EMBL" id="KAA9130316.1"/>
    </source>
</evidence>
<comment type="caution">
    <text evidence="2">The sequence shown here is derived from an EMBL/GenBank/DDBJ whole genome shotgun (WGS) entry which is preliminary data.</text>
</comment>
<evidence type="ECO:0008006" key="4">
    <source>
        <dbReference type="Google" id="ProtNLM"/>
    </source>
</evidence>
<dbReference type="AlphaFoldDB" id="A0A5N0T959"/>
<reference evidence="2 3" key="1">
    <citation type="submission" date="2019-09" db="EMBL/GenBank/DDBJ databases">
        <title>Wenzhouxiangella sp. Genome sequencing and assembly.</title>
        <authorList>
            <person name="Zhang R."/>
        </authorList>
    </citation>
    <scope>NUCLEOTIDE SEQUENCE [LARGE SCALE GENOMIC DNA]</scope>
    <source>
        <strain evidence="2 3">W260</strain>
    </source>
</reference>
<gene>
    <name evidence="2" type="ORF">F3N42_13335</name>
</gene>
<proteinExistence type="predicted"/>
<sequence>MTGLLFRAFKYTIYLLLAINIVLFFQEDYLAARETFGSNIGWGNFVEAFSATIDTAAWVVLLLLFELETAVISDERLRGGLKWLLMAVRSICYVFIGWAFWGYLGKLGLVSGHEPFVIANVCELVGTGFTWLSDLDEYLPIDAAACAALSGSDLVRINGTQIIGTPDAAAAAVRLAWVDVINAGDWIIIVLMLEVEVLLQLRGRLTEALMRASKLVKGVLYAILFAAAAYWGVLGDFLDFWDAFLWLVAFIFIEMNIFKWQAETAEEAEPGLPVEASS</sequence>
<feature type="transmembrane region" description="Helical" evidence="1">
    <location>
        <begin position="186"/>
        <end position="203"/>
    </location>
</feature>
<keyword evidence="3" id="KW-1185">Reference proteome</keyword>
<dbReference type="Proteomes" id="UP000325372">
    <property type="component" value="Unassembled WGS sequence"/>
</dbReference>
<evidence type="ECO:0000313" key="3">
    <source>
        <dbReference type="Proteomes" id="UP000325372"/>
    </source>
</evidence>
<keyword evidence="1" id="KW-0812">Transmembrane</keyword>
<keyword evidence="1" id="KW-0472">Membrane</keyword>
<feature type="transmembrane region" description="Helical" evidence="1">
    <location>
        <begin position="12"/>
        <end position="31"/>
    </location>
</feature>
<dbReference type="EMBL" id="VYXP01000008">
    <property type="protein sequence ID" value="KAA9130316.1"/>
    <property type="molecule type" value="Genomic_DNA"/>
</dbReference>
<feature type="transmembrane region" description="Helical" evidence="1">
    <location>
        <begin position="215"/>
        <end position="234"/>
    </location>
</feature>
<feature type="transmembrane region" description="Helical" evidence="1">
    <location>
        <begin position="51"/>
        <end position="71"/>
    </location>
</feature>
<keyword evidence="1" id="KW-1133">Transmembrane helix</keyword>